<organism evidence="12 13">
    <name type="scientific">Zoogloea dura</name>
    <dbReference type="NCBI Taxonomy" id="2728840"/>
    <lineage>
        <taxon>Bacteria</taxon>
        <taxon>Pseudomonadati</taxon>
        <taxon>Pseudomonadota</taxon>
        <taxon>Betaproteobacteria</taxon>
        <taxon>Rhodocyclales</taxon>
        <taxon>Zoogloeaceae</taxon>
        <taxon>Zoogloea</taxon>
    </lineage>
</organism>
<dbReference type="SUPFAM" id="SSF47384">
    <property type="entry name" value="Homodimeric domain of signal transducing histidine kinase"/>
    <property type="match status" value="1"/>
</dbReference>
<proteinExistence type="predicted"/>
<evidence type="ECO:0000256" key="8">
    <source>
        <dbReference type="ARBA" id="ARBA00022989"/>
    </source>
</evidence>
<evidence type="ECO:0000256" key="4">
    <source>
        <dbReference type="ARBA" id="ARBA00022553"/>
    </source>
</evidence>
<dbReference type="Pfam" id="PF00512">
    <property type="entry name" value="HisKA"/>
    <property type="match status" value="1"/>
</dbReference>
<dbReference type="InterPro" id="IPR050428">
    <property type="entry name" value="TCS_sensor_his_kinase"/>
</dbReference>
<dbReference type="InterPro" id="IPR036890">
    <property type="entry name" value="HATPase_C_sf"/>
</dbReference>
<keyword evidence="4" id="KW-0597">Phosphoprotein</keyword>
<dbReference type="EC" id="2.7.13.3" evidence="3"/>
<keyword evidence="6 10" id="KW-0812">Transmembrane</keyword>
<comment type="catalytic activity">
    <reaction evidence="1">
        <text>ATP + protein L-histidine = ADP + protein N-phospho-L-histidine.</text>
        <dbReference type="EC" id="2.7.13.3"/>
    </reaction>
</comment>
<dbReference type="InterPro" id="IPR013727">
    <property type="entry name" value="2CSK_N"/>
</dbReference>
<dbReference type="InterPro" id="IPR005467">
    <property type="entry name" value="His_kinase_dom"/>
</dbReference>
<evidence type="ECO:0000256" key="10">
    <source>
        <dbReference type="SAM" id="Phobius"/>
    </source>
</evidence>
<reference evidence="12 13" key="1">
    <citation type="submission" date="2020-04" db="EMBL/GenBank/DDBJ databases">
        <title>Zoogloea sp. G-4-1-14 isolated from soil.</title>
        <authorList>
            <person name="Dahal R.H."/>
        </authorList>
    </citation>
    <scope>NUCLEOTIDE SEQUENCE [LARGE SCALE GENOMIC DNA]</scope>
    <source>
        <strain evidence="12 13">G-4-1-14</strain>
    </source>
</reference>
<evidence type="ECO:0000259" key="11">
    <source>
        <dbReference type="PROSITE" id="PS50109"/>
    </source>
</evidence>
<dbReference type="GO" id="GO:0005886">
    <property type="term" value="C:plasma membrane"/>
    <property type="evidence" value="ECO:0007669"/>
    <property type="project" value="TreeGrafter"/>
</dbReference>
<dbReference type="InterPro" id="IPR036097">
    <property type="entry name" value="HisK_dim/P_sf"/>
</dbReference>
<comment type="caution">
    <text evidence="12">The sequence shown here is derived from an EMBL/GenBank/DDBJ whole genome shotgun (WGS) entry which is preliminary data.</text>
</comment>
<name>A0A848G9X7_9RHOO</name>
<dbReference type="CDD" id="cd00082">
    <property type="entry name" value="HisKA"/>
    <property type="match status" value="1"/>
</dbReference>
<dbReference type="EMBL" id="JABBGA010000017">
    <property type="protein sequence ID" value="NML27705.1"/>
    <property type="molecule type" value="Genomic_DNA"/>
</dbReference>
<dbReference type="Proteomes" id="UP000580043">
    <property type="component" value="Unassembled WGS sequence"/>
</dbReference>
<dbReference type="InterPro" id="IPR003661">
    <property type="entry name" value="HisK_dim/P_dom"/>
</dbReference>
<evidence type="ECO:0000256" key="3">
    <source>
        <dbReference type="ARBA" id="ARBA00012438"/>
    </source>
</evidence>
<accession>A0A848G9X7</accession>
<dbReference type="InterPro" id="IPR003594">
    <property type="entry name" value="HATPase_dom"/>
</dbReference>
<dbReference type="RefSeq" id="WP_169147242.1">
    <property type="nucleotide sequence ID" value="NZ_JABBGA010000017.1"/>
</dbReference>
<feature type="transmembrane region" description="Helical" evidence="10">
    <location>
        <begin position="169"/>
        <end position="187"/>
    </location>
</feature>
<evidence type="ECO:0000256" key="7">
    <source>
        <dbReference type="ARBA" id="ARBA00022777"/>
    </source>
</evidence>
<evidence type="ECO:0000256" key="6">
    <source>
        <dbReference type="ARBA" id="ARBA00022692"/>
    </source>
</evidence>
<sequence length="470" mass="50897">MKGSSLKRHQTLWLVGVLSVLLAVDAWFSYGDAQRAANHAYDRSLSASVRGIAERVYATESEVVVDVPYSALELFEAGSADRIYYAVQHQGGALITGYEGLPPPPAADFNKAVFYDGVYKGQMLRLGAIVKPLYRPEFPKPVMIVVAETTNARQDVVNQLFLWEFARKGLVIAVALVVVLVATVVAVKPIDRLGATLLARPEDDLTPLDGRDVPAEIKPLVDATNHHLARIGKMLEARRRFITDAAHQLRTPLAVLNTQAEYALRQDDPGEMRSAVDALHSSLGQAIRLANQLLSLSRAEPINGLMVHPQPVDLSATAREVVIDLLPLAGRKAIDLGIEGSESPLMVDGQPLLLREMVSNLVDNALRYTPPGGMVTVEVDRPADRLDTTRLRVIDNGPGVPPASRDEVFLRFFRLPGSDHTGSGLGLSIVKEIVLGHHGEIRLLDGQAAGIGRPGLTVEIRLPLRAAASA</sequence>
<dbReference type="SMART" id="SM00387">
    <property type="entry name" value="HATPase_c"/>
    <property type="match status" value="1"/>
</dbReference>
<keyword evidence="5" id="KW-0808">Transferase</keyword>
<protein>
    <recommendedName>
        <fullName evidence="3">histidine kinase</fullName>
        <ecNumber evidence="3">2.7.13.3</ecNumber>
    </recommendedName>
</protein>
<evidence type="ECO:0000256" key="1">
    <source>
        <dbReference type="ARBA" id="ARBA00000085"/>
    </source>
</evidence>
<dbReference type="GO" id="GO:0000155">
    <property type="term" value="F:phosphorelay sensor kinase activity"/>
    <property type="evidence" value="ECO:0007669"/>
    <property type="project" value="InterPro"/>
</dbReference>
<evidence type="ECO:0000313" key="13">
    <source>
        <dbReference type="Proteomes" id="UP000580043"/>
    </source>
</evidence>
<dbReference type="InterPro" id="IPR004358">
    <property type="entry name" value="Sig_transdc_His_kin-like_C"/>
</dbReference>
<gene>
    <name evidence="12" type="ORF">HHL15_18270</name>
</gene>
<dbReference type="Pfam" id="PF02518">
    <property type="entry name" value="HATPase_c"/>
    <property type="match status" value="1"/>
</dbReference>
<dbReference type="SUPFAM" id="SSF55874">
    <property type="entry name" value="ATPase domain of HSP90 chaperone/DNA topoisomerase II/histidine kinase"/>
    <property type="match status" value="1"/>
</dbReference>
<keyword evidence="8 10" id="KW-1133">Transmembrane helix</keyword>
<dbReference type="Gene3D" id="3.30.565.10">
    <property type="entry name" value="Histidine kinase-like ATPase, C-terminal domain"/>
    <property type="match status" value="1"/>
</dbReference>
<keyword evidence="13" id="KW-1185">Reference proteome</keyword>
<comment type="subcellular location">
    <subcellularLocation>
        <location evidence="2">Membrane</location>
    </subcellularLocation>
</comment>
<dbReference type="PRINTS" id="PR00344">
    <property type="entry name" value="BCTRLSENSOR"/>
</dbReference>
<evidence type="ECO:0000313" key="12">
    <source>
        <dbReference type="EMBL" id="NML27705.1"/>
    </source>
</evidence>
<evidence type="ECO:0000256" key="9">
    <source>
        <dbReference type="ARBA" id="ARBA00023136"/>
    </source>
</evidence>
<evidence type="ECO:0000256" key="5">
    <source>
        <dbReference type="ARBA" id="ARBA00022679"/>
    </source>
</evidence>
<dbReference type="Pfam" id="PF08521">
    <property type="entry name" value="2CSK_N"/>
    <property type="match status" value="1"/>
</dbReference>
<dbReference type="PROSITE" id="PS50109">
    <property type="entry name" value="HIS_KIN"/>
    <property type="match status" value="1"/>
</dbReference>
<feature type="transmembrane region" description="Helical" evidence="10">
    <location>
        <begin position="12"/>
        <end position="30"/>
    </location>
</feature>
<dbReference type="SMART" id="SM00388">
    <property type="entry name" value="HisKA"/>
    <property type="match status" value="1"/>
</dbReference>
<evidence type="ECO:0000256" key="2">
    <source>
        <dbReference type="ARBA" id="ARBA00004370"/>
    </source>
</evidence>
<feature type="domain" description="Histidine kinase" evidence="11">
    <location>
        <begin position="244"/>
        <end position="466"/>
    </location>
</feature>
<dbReference type="Gene3D" id="1.10.287.130">
    <property type="match status" value="1"/>
</dbReference>
<dbReference type="PANTHER" id="PTHR45436:SF1">
    <property type="entry name" value="SENSOR PROTEIN QSEC"/>
    <property type="match status" value="1"/>
</dbReference>
<keyword evidence="7 12" id="KW-0418">Kinase</keyword>
<dbReference type="AlphaFoldDB" id="A0A848G9X7"/>
<dbReference type="PANTHER" id="PTHR45436">
    <property type="entry name" value="SENSOR HISTIDINE KINASE YKOH"/>
    <property type="match status" value="1"/>
</dbReference>
<keyword evidence="9 10" id="KW-0472">Membrane</keyword>